<dbReference type="PRINTS" id="PR00032">
    <property type="entry name" value="HTHARAC"/>
</dbReference>
<keyword evidence="8" id="KW-1185">Reference proteome</keyword>
<dbReference type="PROSITE" id="PS50110">
    <property type="entry name" value="RESPONSE_REGULATORY"/>
    <property type="match status" value="1"/>
</dbReference>
<keyword evidence="3" id="KW-0804">Transcription</keyword>
<evidence type="ECO:0000256" key="2">
    <source>
        <dbReference type="ARBA" id="ARBA00023125"/>
    </source>
</evidence>
<sequence>MLKVLVAEDEPWIRAAIVEMVEGFGHDIKVVGDATNGIEAWHMIQQLWPTVLITDIMMPVMDGLELVRNISENKIPMAVIIISGYENFQYAQQAISYGVNKYLLKPVKREELQDAMFEVMGKLTEIEKMNHYLINIQTFFDTINDIDPAGGMKRLYQLVDNIRTIKHVNYGAYLSLLRIVESKISSLLNSIEAEHSLMSHFSGVPDQEIRQHLGKLAESWFLHPERNKKEFKQIIKSACDFIHEHYQDDLTLTQMAEYTGLSISHFSSLFKRYTGESLIAYINQVRVEKAKELLRNSNDKIYLIAEMVGFSSQPYFIRVFKNVTGMSPNEYRKSMGI</sequence>
<evidence type="ECO:0000256" key="4">
    <source>
        <dbReference type="PROSITE-ProRule" id="PRU00169"/>
    </source>
</evidence>
<dbReference type="PANTHER" id="PTHR43280:SF28">
    <property type="entry name" value="HTH-TYPE TRANSCRIPTIONAL ACTIVATOR RHAS"/>
    <property type="match status" value="1"/>
</dbReference>
<evidence type="ECO:0000313" key="8">
    <source>
        <dbReference type="Proteomes" id="UP000252415"/>
    </source>
</evidence>
<dbReference type="Pfam" id="PF00072">
    <property type="entry name" value="Response_reg"/>
    <property type="match status" value="1"/>
</dbReference>
<dbReference type="Pfam" id="PF12833">
    <property type="entry name" value="HTH_18"/>
    <property type="match status" value="1"/>
</dbReference>
<evidence type="ECO:0000259" key="5">
    <source>
        <dbReference type="PROSITE" id="PS01124"/>
    </source>
</evidence>
<dbReference type="RefSeq" id="WP_114381070.1">
    <property type="nucleotide sequence ID" value="NZ_QPJD01000009.1"/>
</dbReference>
<dbReference type="InterPro" id="IPR018060">
    <property type="entry name" value="HTH_AraC"/>
</dbReference>
<keyword evidence="1" id="KW-0805">Transcription regulation</keyword>
<dbReference type="GO" id="GO:0003700">
    <property type="term" value="F:DNA-binding transcription factor activity"/>
    <property type="evidence" value="ECO:0007669"/>
    <property type="project" value="InterPro"/>
</dbReference>
<dbReference type="InterPro" id="IPR011006">
    <property type="entry name" value="CheY-like_superfamily"/>
</dbReference>
<dbReference type="GO" id="GO:0000160">
    <property type="term" value="P:phosphorelay signal transduction system"/>
    <property type="evidence" value="ECO:0007669"/>
    <property type="project" value="InterPro"/>
</dbReference>
<dbReference type="Gene3D" id="3.40.50.2300">
    <property type="match status" value="1"/>
</dbReference>
<dbReference type="PROSITE" id="PS01124">
    <property type="entry name" value="HTH_ARAC_FAMILY_2"/>
    <property type="match status" value="1"/>
</dbReference>
<reference evidence="7 8" key="1">
    <citation type="submission" date="2018-07" db="EMBL/GenBank/DDBJ databases">
        <title>Genomic Encyclopedia of Type Strains, Phase III (KMG-III): the genomes of soil and plant-associated and newly described type strains.</title>
        <authorList>
            <person name="Whitman W."/>
        </authorList>
    </citation>
    <scope>NUCLEOTIDE SEQUENCE [LARGE SCALE GENOMIC DNA]</scope>
    <source>
        <strain evidence="7 8">CECT 7506</strain>
    </source>
</reference>
<dbReference type="EMBL" id="QPJD01000009">
    <property type="protein sequence ID" value="RCW46411.1"/>
    <property type="molecule type" value="Genomic_DNA"/>
</dbReference>
<dbReference type="SUPFAM" id="SSF52172">
    <property type="entry name" value="CheY-like"/>
    <property type="match status" value="1"/>
</dbReference>
<dbReference type="AlphaFoldDB" id="A0A368VW77"/>
<accession>A0A368VW77</accession>
<dbReference type="Proteomes" id="UP000252415">
    <property type="component" value="Unassembled WGS sequence"/>
</dbReference>
<name>A0A368VW77_9BACL</name>
<dbReference type="InterPro" id="IPR009057">
    <property type="entry name" value="Homeodomain-like_sf"/>
</dbReference>
<dbReference type="SMART" id="SM00448">
    <property type="entry name" value="REC"/>
    <property type="match status" value="1"/>
</dbReference>
<dbReference type="OrthoDB" id="159632at2"/>
<gene>
    <name evidence="7" type="ORF">DFP97_10953</name>
</gene>
<dbReference type="Gene3D" id="1.10.10.60">
    <property type="entry name" value="Homeodomain-like"/>
    <property type="match status" value="2"/>
</dbReference>
<protein>
    <submittedName>
        <fullName evidence="7">AraC family two component transcriptional regulator</fullName>
    </submittedName>
</protein>
<dbReference type="GO" id="GO:0043565">
    <property type="term" value="F:sequence-specific DNA binding"/>
    <property type="evidence" value="ECO:0007669"/>
    <property type="project" value="InterPro"/>
</dbReference>
<evidence type="ECO:0000256" key="3">
    <source>
        <dbReference type="ARBA" id="ARBA00023163"/>
    </source>
</evidence>
<evidence type="ECO:0000313" key="7">
    <source>
        <dbReference type="EMBL" id="RCW46411.1"/>
    </source>
</evidence>
<feature type="modified residue" description="4-aspartylphosphate" evidence="4">
    <location>
        <position position="55"/>
    </location>
</feature>
<proteinExistence type="predicted"/>
<dbReference type="SMART" id="SM00342">
    <property type="entry name" value="HTH_ARAC"/>
    <property type="match status" value="1"/>
</dbReference>
<dbReference type="PANTHER" id="PTHR43280">
    <property type="entry name" value="ARAC-FAMILY TRANSCRIPTIONAL REGULATOR"/>
    <property type="match status" value="1"/>
</dbReference>
<dbReference type="InterPro" id="IPR001789">
    <property type="entry name" value="Sig_transdc_resp-reg_receiver"/>
</dbReference>
<evidence type="ECO:0000259" key="6">
    <source>
        <dbReference type="PROSITE" id="PS50110"/>
    </source>
</evidence>
<organism evidence="7 8">
    <name type="scientific">Paenibacillus prosopidis</name>
    <dbReference type="NCBI Taxonomy" id="630520"/>
    <lineage>
        <taxon>Bacteria</taxon>
        <taxon>Bacillati</taxon>
        <taxon>Bacillota</taxon>
        <taxon>Bacilli</taxon>
        <taxon>Bacillales</taxon>
        <taxon>Paenibacillaceae</taxon>
        <taxon>Paenibacillus</taxon>
    </lineage>
</organism>
<feature type="domain" description="HTH araC/xylS-type" evidence="5">
    <location>
        <begin position="236"/>
        <end position="334"/>
    </location>
</feature>
<dbReference type="CDD" id="cd17536">
    <property type="entry name" value="REC_YesN-like"/>
    <property type="match status" value="1"/>
</dbReference>
<feature type="domain" description="Response regulatory" evidence="6">
    <location>
        <begin position="3"/>
        <end position="120"/>
    </location>
</feature>
<keyword evidence="4" id="KW-0597">Phosphoprotein</keyword>
<comment type="caution">
    <text evidence="7">The sequence shown here is derived from an EMBL/GenBank/DDBJ whole genome shotgun (WGS) entry which is preliminary data.</text>
</comment>
<dbReference type="InterPro" id="IPR020449">
    <property type="entry name" value="Tscrpt_reg_AraC-type_HTH"/>
</dbReference>
<keyword evidence="2" id="KW-0238">DNA-binding</keyword>
<dbReference type="SUPFAM" id="SSF46689">
    <property type="entry name" value="Homeodomain-like"/>
    <property type="match status" value="2"/>
</dbReference>
<evidence type="ECO:0000256" key="1">
    <source>
        <dbReference type="ARBA" id="ARBA00023015"/>
    </source>
</evidence>